<dbReference type="SUPFAM" id="SSF47473">
    <property type="entry name" value="EF-hand"/>
    <property type="match status" value="1"/>
</dbReference>
<feature type="domain" description="EF-hand" evidence="4">
    <location>
        <begin position="39"/>
        <end position="74"/>
    </location>
</feature>
<sequence>MPPLSPRLGSPAHLRTPSRPAPARVQSTSGNALSQLQPTQVRTLRDAFQILDRDSDGVVNREDVADMLGQLGLPTTPSDLAAFFPPDEAPTMTLAVFLNSIAASLALMSPSAELLSALSAFDDDDSGQVDLGELREALLHTPPEADIGGGAAPPPLTPAEVNKIVRDFSGRRAFSKHAVAATSGTGGGGAAARRGEVFRYRDFVNSIVGGGGSAEANANGHAEEE</sequence>
<evidence type="ECO:0000313" key="6">
    <source>
        <dbReference type="Proteomes" id="UP001320420"/>
    </source>
</evidence>
<dbReference type="Gene3D" id="1.10.238.10">
    <property type="entry name" value="EF-hand"/>
    <property type="match status" value="1"/>
</dbReference>
<dbReference type="EMBL" id="JAKJXP020000060">
    <property type="protein sequence ID" value="KAK7750689.1"/>
    <property type="molecule type" value="Genomic_DNA"/>
</dbReference>
<dbReference type="InterPro" id="IPR011992">
    <property type="entry name" value="EF-hand-dom_pair"/>
</dbReference>
<evidence type="ECO:0000313" key="5">
    <source>
        <dbReference type="EMBL" id="KAK7750689.1"/>
    </source>
</evidence>
<dbReference type="Pfam" id="PF13405">
    <property type="entry name" value="EF-hand_6"/>
    <property type="match status" value="1"/>
</dbReference>
<gene>
    <name evidence="5" type="ORF">SLS62_007389</name>
</gene>
<protein>
    <recommendedName>
        <fullName evidence="4">EF-hand domain-containing protein</fullName>
    </recommendedName>
</protein>
<dbReference type="InterPro" id="IPR050403">
    <property type="entry name" value="Myosin_RLC"/>
</dbReference>
<reference evidence="5 6" key="1">
    <citation type="submission" date="2024-02" db="EMBL/GenBank/DDBJ databases">
        <title>De novo assembly and annotation of 12 fungi associated with fruit tree decline syndrome in Ontario, Canada.</title>
        <authorList>
            <person name="Sulman M."/>
            <person name="Ellouze W."/>
            <person name="Ilyukhin E."/>
        </authorList>
    </citation>
    <scope>NUCLEOTIDE SEQUENCE [LARGE SCALE GENOMIC DNA]</scope>
    <source>
        <strain evidence="5 6">M11/M66-122</strain>
    </source>
</reference>
<feature type="domain" description="EF-hand" evidence="4">
    <location>
        <begin position="109"/>
        <end position="144"/>
    </location>
</feature>
<dbReference type="GO" id="GO:0005509">
    <property type="term" value="F:calcium ion binding"/>
    <property type="evidence" value="ECO:0007669"/>
    <property type="project" value="InterPro"/>
</dbReference>
<keyword evidence="2" id="KW-0106">Calcium</keyword>
<evidence type="ECO:0000256" key="1">
    <source>
        <dbReference type="ARBA" id="ARBA00022737"/>
    </source>
</evidence>
<feature type="region of interest" description="Disordered" evidence="3">
    <location>
        <begin position="1"/>
        <end position="36"/>
    </location>
</feature>
<dbReference type="AlphaFoldDB" id="A0AAN9UWU7"/>
<dbReference type="SMART" id="SM00054">
    <property type="entry name" value="EFh"/>
    <property type="match status" value="2"/>
</dbReference>
<keyword evidence="1" id="KW-0677">Repeat</keyword>
<dbReference type="Pfam" id="PF13202">
    <property type="entry name" value="EF-hand_5"/>
    <property type="match status" value="1"/>
</dbReference>
<name>A0AAN9UWU7_9PEZI</name>
<evidence type="ECO:0000256" key="3">
    <source>
        <dbReference type="SAM" id="MobiDB-lite"/>
    </source>
</evidence>
<evidence type="ECO:0000259" key="4">
    <source>
        <dbReference type="PROSITE" id="PS50222"/>
    </source>
</evidence>
<evidence type="ECO:0000256" key="2">
    <source>
        <dbReference type="ARBA" id="ARBA00022837"/>
    </source>
</evidence>
<dbReference type="PANTHER" id="PTHR23049">
    <property type="entry name" value="MYOSIN REGULATORY LIGHT CHAIN 2"/>
    <property type="match status" value="1"/>
</dbReference>
<comment type="caution">
    <text evidence="5">The sequence shown here is derived from an EMBL/GenBank/DDBJ whole genome shotgun (WGS) entry which is preliminary data.</text>
</comment>
<dbReference type="Proteomes" id="UP001320420">
    <property type="component" value="Unassembled WGS sequence"/>
</dbReference>
<proteinExistence type="predicted"/>
<accession>A0AAN9UWU7</accession>
<dbReference type="InterPro" id="IPR002048">
    <property type="entry name" value="EF_hand_dom"/>
</dbReference>
<dbReference type="PROSITE" id="PS50222">
    <property type="entry name" value="EF_HAND_2"/>
    <property type="match status" value="2"/>
</dbReference>
<dbReference type="PROSITE" id="PS00018">
    <property type="entry name" value="EF_HAND_1"/>
    <property type="match status" value="2"/>
</dbReference>
<dbReference type="InterPro" id="IPR018247">
    <property type="entry name" value="EF_Hand_1_Ca_BS"/>
</dbReference>
<organism evidence="5 6">
    <name type="scientific">Diatrype stigma</name>
    <dbReference type="NCBI Taxonomy" id="117547"/>
    <lineage>
        <taxon>Eukaryota</taxon>
        <taxon>Fungi</taxon>
        <taxon>Dikarya</taxon>
        <taxon>Ascomycota</taxon>
        <taxon>Pezizomycotina</taxon>
        <taxon>Sordariomycetes</taxon>
        <taxon>Xylariomycetidae</taxon>
        <taxon>Xylariales</taxon>
        <taxon>Diatrypaceae</taxon>
        <taxon>Diatrype</taxon>
    </lineage>
</organism>
<keyword evidence="6" id="KW-1185">Reference proteome</keyword>
<feature type="compositionally biased region" description="Polar residues" evidence="3">
    <location>
        <begin position="25"/>
        <end position="36"/>
    </location>
</feature>